<dbReference type="Gene3D" id="2.60.110.10">
    <property type="entry name" value="Thaumatin"/>
    <property type="match status" value="1"/>
</dbReference>
<dbReference type="InterPro" id="IPR001938">
    <property type="entry name" value="Thaumatin"/>
</dbReference>
<proteinExistence type="inferred from homology"/>
<dbReference type="PRINTS" id="PR00347">
    <property type="entry name" value="THAUMATIN"/>
</dbReference>
<dbReference type="Proteomes" id="UP000447434">
    <property type="component" value="Chromosome 23"/>
</dbReference>
<evidence type="ECO:0000256" key="4">
    <source>
        <dbReference type="ARBA" id="ARBA00023157"/>
    </source>
</evidence>
<comment type="similarity">
    <text evidence="2">Belongs to the thaumatin family.</text>
</comment>
<evidence type="ECO:0000313" key="6">
    <source>
        <dbReference type="Proteomes" id="UP000447434"/>
    </source>
</evidence>
<keyword evidence="4" id="KW-1015">Disulfide bond</keyword>
<organism evidence="5 6">
    <name type="scientific">Lupinus albus</name>
    <name type="common">White lupine</name>
    <name type="synonym">Lupinus termis</name>
    <dbReference type="NCBI Taxonomy" id="3870"/>
    <lineage>
        <taxon>Eukaryota</taxon>
        <taxon>Viridiplantae</taxon>
        <taxon>Streptophyta</taxon>
        <taxon>Embryophyta</taxon>
        <taxon>Tracheophyta</taxon>
        <taxon>Spermatophyta</taxon>
        <taxon>Magnoliopsida</taxon>
        <taxon>eudicotyledons</taxon>
        <taxon>Gunneridae</taxon>
        <taxon>Pentapetalae</taxon>
        <taxon>rosids</taxon>
        <taxon>fabids</taxon>
        <taxon>Fabales</taxon>
        <taxon>Fabaceae</taxon>
        <taxon>Papilionoideae</taxon>
        <taxon>50 kb inversion clade</taxon>
        <taxon>genistoids sensu lato</taxon>
        <taxon>core genistoids</taxon>
        <taxon>Genisteae</taxon>
        <taxon>Lupinus</taxon>
    </lineage>
</organism>
<keyword evidence="6" id="KW-1185">Reference proteome</keyword>
<evidence type="ECO:0000256" key="1">
    <source>
        <dbReference type="ARBA" id="ARBA00004613"/>
    </source>
</evidence>
<evidence type="ECO:0000256" key="2">
    <source>
        <dbReference type="ARBA" id="ARBA00010607"/>
    </source>
</evidence>
<dbReference type="SMART" id="SM00205">
    <property type="entry name" value="THN"/>
    <property type="match status" value="1"/>
</dbReference>
<accession>A0A6A4NJE5</accession>
<protein>
    <submittedName>
        <fullName evidence="5">Putative thaumatin</fullName>
    </submittedName>
</protein>
<evidence type="ECO:0000313" key="5">
    <source>
        <dbReference type="EMBL" id="KAE9586768.1"/>
    </source>
</evidence>
<name>A0A6A4NJE5_LUPAL</name>
<comment type="subcellular location">
    <subcellularLocation>
        <location evidence="1">Secreted</location>
    </subcellularLocation>
</comment>
<dbReference type="CDD" id="cd09218">
    <property type="entry name" value="TLP-PA"/>
    <property type="match status" value="1"/>
</dbReference>
<reference evidence="6" key="1">
    <citation type="journal article" date="2020" name="Nat. Commun.">
        <title>Genome sequence of the cluster root forming white lupin.</title>
        <authorList>
            <person name="Hufnagel B."/>
            <person name="Marques A."/>
            <person name="Soriano A."/>
            <person name="Marques L."/>
            <person name="Divol F."/>
            <person name="Doumas P."/>
            <person name="Sallet E."/>
            <person name="Mancinotti D."/>
            <person name="Carrere S."/>
            <person name="Marande W."/>
            <person name="Arribat S."/>
            <person name="Keller J."/>
            <person name="Huneau C."/>
            <person name="Blein T."/>
            <person name="Aime D."/>
            <person name="Laguerre M."/>
            <person name="Taylor J."/>
            <person name="Schubert V."/>
            <person name="Nelson M."/>
            <person name="Geu-Flores F."/>
            <person name="Crespi M."/>
            <person name="Gallardo-Guerrero K."/>
            <person name="Delaux P.-M."/>
            <person name="Salse J."/>
            <person name="Berges H."/>
            <person name="Guyot R."/>
            <person name="Gouzy J."/>
            <person name="Peret B."/>
        </authorList>
    </citation>
    <scope>NUCLEOTIDE SEQUENCE [LARGE SCALE GENOMIC DNA]</scope>
    <source>
        <strain evidence="6">cv. Amiga</strain>
    </source>
</reference>
<sequence>MAPTTISSLILFLFLLGSVATATVFTLQNSCTQPIWIGTVSGNGAALLNSGGRLSIPFGSSIQLTAPAGWSGSFWARTGCNFDSSGIGKCAIGDCVGGLKCTGGGVPPATVVNFTIGTASNNKDFYDVSVVDGYNVGIGVKAEGGTGDCKYAGCIADLNRYCPKELQVIDNSGSVVACKSACAAFKTADFCCTDDHSTAKSCNPTEYSKLFKSACPSAYSYAYDDTSTTQTCSNSNYTIAFCPVIVG</sequence>
<dbReference type="PROSITE" id="PS51367">
    <property type="entry name" value="THAUMATIN_2"/>
    <property type="match status" value="1"/>
</dbReference>
<dbReference type="GO" id="GO:0005576">
    <property type="term" value="C:extracellular region"/>
    <property type="evidence" value="ECO:0007669"/>
    <property type="project" value="UniProtKB-SubCell"/>
</dbReference>
<dbReference type="PIRSF" id="PIRSF002703">
    <property type="entry name" value="Thaumatin"/>
    <property type="match status" value="1"/>
</dbReference>
<evidence type="ECO:0000256" key="3">
    <source>
        <dbReference type="ARBA" id="ARBA00022525"/>
    </source>
</evidence>
<dbReference type="FunFam" id="2.60.110.10:FF:000002">
    <property type="entry name" value="Thaumatin-like protein 1a"/>
    <property type="match status" value="1"/>
</dbReference>
<dbReference type="OrthoDB" id="430315at2759"/>
<dbReference type="Pfam" id="PF00314">
    <property type="entry name" value="Thaumatin"/>
    <property type="match status" value="1"/>
</dbReference>
<comment type="caution">
    <text evidence="5">The sequence shown here is derived from an EMBL/GenBank/DDBJ whole genome shotgun (WGS) entry which is preliminary data.</text>
</comment>
<dbReference type="PANTHER" id="PTHR31048">
    <property type="entry name" value="OS03G0233200 PROTEIN"/>
    <property type="match status" value="1"/>
</dbReference>
<gene>
    <name evidence="5" type="ORF">Lalb_Chr23g0266701</name>
</gene>
<dbReference type="SUPFAM" id="SSF49870">
    <property type="entry name" value="Osmotin, thaumatin-like protein"/>
    <property type="match status" value="1"/>
</dbReference>
<dbReference type="EMBL" id="WOCE01000023">
    <property type="protein sequence ID" value="KAE9586768.1"/>
    <property type="molecule type" value="Genomic_DNA"/>
</dbReference>
<dbReference type="InterPro" id="IPR037176">
    <property type="entry name" value="Osmotin/thaumatin-like_sf"/>
</dbReference>
<dbReference type="AlphaFoldDB" id="A0A6A4NJE5"/>
<keyword evidence="3" id="KW-0964">Secreted</keyword>